<comment type="caution">
    <text evidence="7">The sequence shown here is derived from an EMBL/GenBank/DDBJ whole genome shotgun (WGS) entry which is preliminary data.</text>
</comment>
<dbReference type="GO" id="GO:0015628">
    <property type="term" value="P:protein secretion by the type II secretion system"/>
    <property type="evidence" value="ECO:0007669"/>
    <property type="project" value="InterPro"/>
</dbReference>
<accession>A0A2M7X056</accession>
<dbReference type="EMBL" id="PFWZ01000179">
    <property type="protein sequence ID" value="PJA39387.1"/>
    <property type="molecule type" value="Genomic_DNA"/>
</dbReference>
<dbReference type="PRINTS" id="PR00885">
    <property type="entry name" value="BCTERIALGSPH"/>
</dbReference>
<proteinExistence type="predicted"/>
<dbReference type="Gene3D" id="3.30.700.10">
    <property type="entry name" value="Glycoprotein, Type 4 Pilin"/>
    <property type="match status" value="1"/>
</dbReference>
<dbReference type="NCBIfam" id="TIGR02532">
    <property type="entry name" value="IV_pilin_GFxxxE"/>
    <property type="match status" value="1"/>
</dbReference>
<reference evidence="8" key="1">
    <citation type="submission" date="2017-09" db="EMBL/GenBank/DDBJ databases">
        <title>Depth-based differentiation of microbial function through sediment-hosted aquifers and enrichment of novel symbionts in the deep terrestrial subsurface.</title>
        <authorList>
            <person name="Probst A.J."/>
            <person name="Ladd B."/>
            <person name="Jarett J.K."/>
            <person name="Geller-Mcgrath D.E."/>
            <person name="Sieber C.M.K."/>
            <person name="Emerson J.B."/>
            <person name="Anantharaman K."/>
            <person name="Thomas B.C."/>
            <person name="Malmstrom R."/>
            <person name="Stieglmeier M."/>
            <person name="Klingl A."/>
            <person name="Woyke T."/>
            <person name="Ryan C.M."/>
            <person name="Banfield J.F."/>
        </authorList>
    </citation>
    <scope>NUCLEOTIDE SEQUENCE [LARGE SCALE GENOMIC DNA]</scope>
</reference>
<organism evidence="7 8">
    <name type="scientific">candidate division WWE3 bacterium CG_4_9_14_3_um_filter_39_7</name>
    <dbReference type="NCBI Taxonomy" id="1975080"/>
    <lineage>
        <taxon>Bacteria</taxon>
        <taxon>Katanobacteria</taxon>
    </lineage>
</organism>
<dbReference type="GO" id="GO:0016020">
    <property type="term" value="C:membrane"/>
    <property type="evidence" value="ECO:0007669"/>
    <property type="project" value="UniProtKB-SubCell"/>
</dbReference>
<dbReference type="InterPro" id="IPR045584">
    <property type="entry name" value="Pilin-like"/>
</dbReference>
<dbReference type="GO" id="GO:0015627">
    <property type="term" value="C:type II protein secretion system complex"/>
    <property type="evidence" value="ECO:0007669"/>
    <property type="project" value="InterPro"/>
</dbReference>
<dbReference type="PROSITE" id="PS00409">
    <property type="entry name" value="PROKAR_NTER_METHYL"/>
    <property type="match status" value="1"/>
</dbReference>
<keyword evidence="4 6" id="KW-1133">Transmembrane helix</keyword>
<evidence type="ECO:0000256" key="5">
    <source>
        <dbReference type="ARBA" id="ARBA00023136"/>
    </source>
</evidence>
<evidence type="ECO:0000256" key="6">
    <source>
        <dbReference type="SAM" id="Phobius"/>
    </source>
</evidence>
<protein>
    <recommendedName>
        <fullName evidence="9">Type II secretion system protein GspG C-terminal domain-containing protein</fullName>
    </recommendedName>
</protein>
<dbReference type="InterPro" id="IPR002416">
    <property type="entry name" value="T2SS_protein-GspH"/>
</dbReference>
<dbReference type="PANTHER" id="PTHR30093">
    <property type="entry name" value="GENERAL SECRETION PATHWAY PROTEIN G"/>
    <property type="match status" value="1"/>
</dbReference>
<evidence type="ECO:0000256" key="2">
    <source>
        <dbReference type="ARBA" id="ARBA00022481"/>
    </source>
</evidence>
<evidence type="ECO:0008006" key="9">
    <source>
        <dbReference type="Google" id="ProtNLM"/>
    </source>
</evidence>
<name>A0A2M7X056_UNCKA</name>
<comment type="subcellular location">
    <subcellularLocation>
        <location evidence="1">Membrane</location>
        <topology evidence="1">Single-pass membrane protein</topology>
    </subcellularLocation>
</comment>
<dbReference type="Pfam" id="PF07963">
    <property type="entry name" value="N_methyl"/>
    <property type="match status" value="1"/>
</dbReference>
<dbReference type="SUPFAM" id="SSF54523">
    <property type="entry name" value="Pili subunits"/>
    <property type="match status" value="1"/>
</dbReference>
<gene>
    <name evidence="7" type="ORF">CO179_05275</name>
</gene>
<evidence type="ECO:0000256" key="4">
    <source>
        <dbReference type="ARBA" id="ARBA00022989"/>
    </source>
</evidence>
<dbReference type="InterPro" id="IPR012902">
    <property type="entry name" value="N_methyl_site"/>
</dbReference>
<evidence type="ECO:0000256" key="3">
    <source>
        <dbReference type="ARBA" id="ARBA00022692"/>
    </source>
</evidence>
<evidence type="ECO:0000256" key="1">
    <source>
        <dbReference type="ARBA" id="ARBA00004167"/>
    </source>
</evidence>
<evidence type="ECO:0000313" key="7">
    <source>
        <dbReference type="EMBL" id="PJA39387.1"/>
    </source>
</evidence>
<keyword evidence="3 6" id="KW-0812">Transmembrane</keyword>
<feature type="transmembrane region" description="Helical" evidence="6">
    <location>
        <begin position="37"/>
        <end position="60"/>
    </location>
</feature>
<keyword evidence="5 6" id="KW-0472">Membrane</keyword>
<keyword evidence="2" id="KW-0488">Methylation</keyword>
<dbReference type="AlphaFoldDB" id="A0A2M7X056"/>
<dbReference type="Proteomes" id="UP000231195">
    <property type="component" value="Unassembled WGS sequence"/>
</dbReference>
<evidence type="ECO:0000313" key="8">
    <source>
        <dbReference type="Proteomes" id="UP000231195"/>
    </source>
</evidence>
<sequence length="207" mass="23244">MVSSKSIIMCDFNEISIGDSIYHCDSLKDMTLQQRGFTLIELLVVIVIIGLLAGIGIASFQGSLSRARYSQVIAHMTEFKDSTKQYQTIYGIYPYDRPPGAVTVAWDPPSGFLIPDFLELFPEPPCSGWQYDFDDWIHDTAHNVDNAKISNGNPNQIVRVTIRDSAGVNRFMYCIFDANTSITNKCTETDEVLLDIRDIDPPVFDCN</sequence>